<sequence length="283" mass="30954">MAILGVVKEISILISSPRSGWSILPSTADFSLFLGFFDGFLCVFFARGFLFFLGAFENSISFTFSCSTGNLSSCLTSLASLRLDLAISFSSLFFSVMNNSLCTKKTVLESDVERVSSENLGICAAHFKSNIPLSLPALSWKYINSVFELSRRKRDLQTFKGGLINIFVPFQTSIVKESNLAISVAVILEFPSKSRNFNILLVSACFLCILPESVYSIALESRYLLSHFSSSESSDRHASSSIWALVGIPTFTTDSIWTTLGLSSCSSISVVLNSLNPSSLFCQ</sequence>
<organism evidence="2 3">
    <name type="scientific">Euplotes crassus</name>
    <dbReference type="NCBI Taxonomy" id="5936"/>
    <lineage>
        <taxon>Eukaryota</taxon>
        <taxon>Sar</taxon>
        <taxon>Alveolata</taxon>
        <taxon>Ciliophora</taxon>
        <taxon>Intramacronucleata</taxon>
        <taxon>Spirotrichea</taxon>
        <taxon>Hypotrichia</taxon>
        <taxon>Euplotida</taxon>
        <taxon>Euplotidae</taxon>
        <taxon>Moneuplotes</taxon>
    </lineage>
</organism>
<feature type="transmembrane region" description="Helical" evidence="1">
    <location>
        <begin position="30"/>
        <end position="53"/>
    </location>
</feature>
<keyword evidence="3" id="KW-1185">Reference proteome</keyword>
<evidence type="ECO:0000256" key="1">
    <source>
        <dbReference type="SAM" id="Phobius"/>
    </source>
</evidence>
<gene>
    <name evidence="2" type="ORF">ECRASSUSDP1_LOCUS16389</name>
</gene>
<dbReference type="Proteomes" id="UP001295684">
    <property type="component" value="Unassembled WGS sequence"/>
</dbReference>
<feature type="transmembrane region" description="Helical" evidence="1">
    <location>
        <begin position="197"/>
        <end position="218"/>
    </location>
</feature>
<comment type="caution">
    <text evidence="2">The sequence shown here is derived from an EMBL/GenBank/DDBJ whole genome shotgun (WGS) entry which is preliminary data.</text>
</comment>
<evidence type="ECO:0000313" key="3">
    <source>
        <dbReference type="Proteomes" id="UP001295684"/>
    </source>
</evidence>
<accession>A0AAD1XLU8</accession>
<dbReference type="AlphaFoldDB" id="A0AAD1XLU8"/>
<name>A0AAD1XLU8_EUPCR</name>
<dbReference type="EMBL" id="CAMPGE010016475">
    <property type="protein sequence ID" value="CAI2375029.1"/>
    <property type="molecule type" value="Genomic_DNA"/>
</dbReference>
<protein>
    <submittedName>
        <fullName evidence="2">Uncharacterized protein</fullName>
    </submittedName>
</protein>
<keyword evidence="1" id="KW-1133">Transmembrane helix</keyword>
<evidence type="ECO:0000313" key="2">
    <source>
        <dbReference type="EMBL" id="CAI2375029.1"/>
    </source>
</evidence>
<keyword evidence="1" id="KW-0812">Transmembrane</keyword>
<reference evidence="2" key="1">
    <citation type="submission" date="2023-07" db="EMBL/GenBank/DDBJ databases">
        <authorList>
            <consortium name="AG Swart"/>
            <person name="Singh M."/>
            <person name="Singh A."/>
            <person name="Seah K."/>
            <person name="Emmerich C."/>
        </authorList>
    </citation>
    <scope>NUCLEOTIDE SEQUENCE</scope>
    <source>
        <strain evidence="2">DP1</strain>
    </source>
</reference>
<keyword evidence="1" id="KW-0472">Membrane</keyword>
<proteinExistence type="predicted"/>